<evidence type="ECO:0000313" key="2">
    <source>
        <dbReference type="Proteomes" id="UP000177507"/>
    </source>
</evidence>
<dbReference type="Proteomes" id="UP000177507">
    <property type="component" value="Unassembled WGS sequence"/>
</dbReference>
<organism evidence="1 2">
    <name type="scientific">Candidatus Yanofskybacteria bacterium RIFCSPHIGHO2_01_FULL_44_17</name>
    <dbReference type="NCBI Taxonomy" id="1802668"/>
    <lineage>
        <taxon>Bacteria</taxon>
        <taxon>Candidatus Yanofskyibacteriota</taxon>
    </lineage>
</organism>
<accession>A0A1F8EVV3</accession>
<name>A0A1F8EVV3_9BACT</name>
<comment type="caution">
    <text evidence="1">The sequence shown here is derived from an EMBL/GenBank/DDBJ whole genome shotgun (WGS) entry which is preliminary data.</text>
</comment>
<dbReference type="EMBL" id="MGJI01000015">
    <property type="protein sequence ID" value="OGN05004.1"/>
    <property type="molecule type" value="Genomic_DNA"/>
</dbReference>
<proteinExistence type="predicted"/>
<sequence>MPAQVAQEALRVKTANGLCDIADLREGDLLEVTVVWCGKDDTRVYIFKTLGLAGRLCLMRRDLLTDWFPLEWIKGITLLARDAGLAFNLLTSLEEERKHLVTAVTELGRLSRELNAQVLILGG</sequence>
<gene>
    <name evidence="1" type="ORF">A2831_02675</name>
</gene>
<evidence type="ECO:0000313" key="1">
    <source>
        <dbReference type="EMBL" id="OGN05004.1"/>
    </source>
</evidence>
<protein>
    <submittedName>
        <fullName evidence="1">Uncharacterized protein</fullName>
    </submittedName>
</protein>
<dbReference type="AlphaFoldDB" id="A0A1F8EVV3"/>
<reference evidence="1 2" key="1">
    <citation type="journal article" date="2016" name="Nat. Commun.">
        <title>Thousands of microbial genomes shed light on interconnected biogeochemical processes in an aquifer system.</title>
        <authorList>
            <person name="Anantharaman K."/>
            <person name="Brown C.T."/>
            <person name="Hug L.A."/>
            <person name="Sharon I."/>
            <person name="Castelle C.J."/>
            <person name="Probst A.J."/>
            <person name="Thomas B.C."/>
            <person name="Singh A."/>
            <person name="Wilkins M.J."/>
            <person name="Karaoz U."/>
            <person name="Brodie E.L."/>
            <person name="Williams K.H."/>
            <person name="Hubbard S.S."/>
            <person name="Banfield J.F."/>
        </authorList>
    </citation>
    <scope>NUCLEOTIDE SEQUENCE [LARGE SCALE GENOMIC DNA]</scope>
</reference>